<dbReference type="Proteomes" id="UP000178835">
    <property type="component" value="Unassembled WGS sequence"/>
</dbReference>
<reference evidence="1 2" key="1">
    <citation type="journal article" date="2016" name="Nat. Commun.">
        <title>Thousands of microbial genomes shed light on interconnected biogeochemical processes in an aquifer system.</title>
        <authorList>
            <person name="Anantharaman K."/>
            <person name="Brown C.T."/>
            <person name="Hug L.A."/>
            <person name="Sharon I."/>
            <person name="Castelle C.J."/>
            <person name="Probst A.J."/>
            <person name="Thomas B.C."/>
            <person name="Singh A."/>
            <person name="Wilkins M.J."/>
            <person name="Karaoz U."/>
            <person name="Brodie E.L."/>
            <person name="Williams K.H."/>
            <person name="Hubbard S.S."/>
            <person name="Banfield J.F."/>
        </authorList>
    </citation>
    <scope>NUCLEOTIDE SEQUENCE [LARGE SCALE GENOMIC DNA]</scope>
</reference>
<accession>A0A1G2HEJ3</accession>
<dbReference type="EMBL" id="MHOH01000012">
    <property type="protein sequence ID" value="OGZ60809.1"/>
    <property type="molecule type" value="Genomic_DNA"/>
</dbReference>
<evidence type="ECO:0000313" key="1">
    <source>
        <dbReference type="EMBL" id="OGZ60809.1"/>
    </source>
</evidence>
<evidence type="ECO:0000313" key="2">
    <source>
        <dbReference type="Proteomes" id="UP000178835"/>
    </source>
</evidence>
<sequence length="195" mass="22839">MSQRVLEKLFDSPSKLRLLKLFLRNPDEKFPLSEIRKRTMLSTPAIKRELVKLGEIKMVKNLKKKGSSDRNYYLNHEFSFLKELQNLILKSSPADEKKMLGKIKGLGRVKVAILSGIFMKPDRENSRTDILLVCNDVNEKKLNNFMQNLEAEAGIELQYTVLTTDEFSYRYSMFDRFLLDVLEKPHKKLLNKLLR</sequence>
<evidence type="ECO:0008006" key="3">
    <source>
        <dbReference type="Google" id="ProtNLM"/>
    </source>
</evidence>
<proteinExistence type="predicted"/>
<name>A0A1G2HEJ3_9BACT</name>
<dbReference type="AlphaFoldDB" id="A0A1G2HEJ3"/>
<protein>
    <recommendedName>
        <fullName evidence="3">HTH arsR-type domain-containing protein</fullName>
    </recommendedName>
</protein>
<organism evidence="1 2">
    <name type="scientific">Candidatus Spechtbacteria bacterium RIFCSPLOWO2_01_FULL_43_12</name>
    <dbReference type="NCBI Taxonomy" id="1802162"/>
    <lineage>
        <taxon>Bacteria</taxon>
        <taxon>Candidatus Spechtiibacteriota</taxon>
    </lineage>
</organism>
<gene>
    <name evidence="1" type="ORF">A2919_01360</name>
</gene>
<comment type="caution">
    <text evidence="1">The sequence shown here is derived from an EMBL/GenBank/DDBJ whole genome shotgun (WGS) entry which is preliminary data.</text>
</comment>